<dbReference type="EMBL" id="CP037954">
    <property type="protein sequence ID" value="QBO59506.1"/>
    <property type="molecule type" value="Genomic_DNA"/>
</dbReference>
<dbReference type="RefSeq" id="WP_133440840.1">
    <property type="nucleotide sequence ID" value="NZ_CP037954.1"/>
</dbReference>
<keyword evidence="2" id="KW-1185">Reference proteome</keyword>
<proteinExistence type="predicted"/>
<dbReference type="Proteomes" id="UP000294419">
    <property type="component" value="Chromosome"/>
</dbReference>
<dbReference type="AlphaFoldDB" id="A0A4P6ZI37"/>
<reference evidence="1 2" key="1">
    <citation type="submission" date="2019-03" db="EMBL/GenBank/DDBJ databases">
        <authorList>
            <person name="Kim H."/>
            <person name="Yu S.-M."/>
        </authorList>
    </citation>
    <scope>NUCLEOTIDE SEQUENCE [LARGE SCALE GENOMIC DNA]</scope>
    <source>
        <strain evidence="1 2">NBC122</strain>
    </source>
</reference>
<organism evidence="1 2">
    <name type="scientific">Chryseobacterium salivictor</name>
    <dbReference type="NCBI Taxonomy" id="2547600"/>
    <lineage>
        <taxon>Bacteria</taxon>
        <taxon>Pseudomonadati</taxon>
        <taxon>Bacteroidota</taxon>
        <taxon>Flavobacteriia</taxon>
        <taxon>Flavobacteriales</taxon>
        <taxon>Weeksellaceae</taxon>
        <taxon>Chryseobacterium group</taxon>
        <taxon>Chryseobacterium</taxon>
    </lineage>
</organism>
<evidence type="ECO:0000313" key="1">
    <source>
        <dbReference type="EMBL" id="QBO59506.1"/>
    </source>
</evidence>
<accession>A0A4P6ZI37</accession>
<name>A0A4P6ZI37_9FLAO</name>
<evidence type="ECO:0008006" key="3">
    <source>
        <dbReference type="Google" id="ProtNLM"/>
    </source>
</evidence>
<dbReference type="KEGG" id="csal:NBC122_02705"/>
<sequence length="148" mass="16934">MNERLKIKGNKIKVFEKYWENDDVSVIMILLVLHYSIGGKTLSVQLKKIAFILDAVKKNLNVSKLSTLLSSPWHISDGMRKMVIIAFEKGFLDIKETNSIISFSLTTEGSALIEKIEREKILPDLSSDIKIWSKAVSNNELKNQRLIW</sequence>
<protein>
    <recommendedName>
        <fullName evidence="3">MarR family transcriptional regulator</fullName>
    </recommendedName>
</protein>
<dbReference type="OrthoDB" id="1260285at2"/>
<gene>
    <name evidence="1" type="ORF">NBC122_02705</name>
</gene>
<evidence type="ECO:0000313" key="2">
    <source>
        <dbReference type="Proteomes" id="UP000294419"/>
    </source>
</evidence>